<comment type="caution">
    <text evidence="2">The sequence shown here is derived from an EMBL/GenBank/DDBJ whole genome shotgun (WGS) entry which is preliminary data.</text>
</comment>
<dbReference type="EMBL" id="ACVA01000048">
    <property type="protein sequence ID" value="EEX17971.1"/>
    <property type="molecule type" value="Genomic_DNA"/>
</dbReference>
<accession>C9MQZ8</accession>
<keyword evidence="1" id="KW-0472">Membrane</keyword>
<dbReference type="HOGENOM" id="CLU_2882223_0_0_10"/>
<gene>
    <name evidence="2" type="ORF">HMPREF0973_02032</name>
</gene>
<sequence length="63" mass="7461">MGGFYWLYYGGQTGASVPTLRQCFSFVLINTFNEVKAIIGLRESMFTYLLLYVLFCWKGWRRF</sequence>
<evidence type="ECO:0000313" key="3">
    <source>
        <dbReference type="Proteomes" id="UP000003327"/>
    </source>
</evidence>
<evidence type="ECO:0000313" key="2">
    <source>
        <dbReference type="EMBL" id="EEX17971.1"/>
    </source>
</evidence>
<dbReference type="AlphaFoldDB" id="C9MQZ8"/>
<feature type="transmembrane region" description="Helical" evidence="1">
    <location>
        <begin position="37"/>
        <end position="57"/>
    </location>
</feature>
<evidence type="ECO:0000256" key="1">
    <source>
        <dbReference type="SAM" id="Phobius"/>
    </source>
</evidence>
<keyword evidence="1" id="KW-0812">Transmembrane</keyword>
<keyword evidence="1" id="KW-1133">Transmembrane helix</keyword>
<reference evidence="2 3" key="1">
    <citation type="submission" date="2009-09" db="EMBL/GenBank/DDBJ databases">
        <authorList>
            <person name="Weinstock G."/>
            <person name="Sodergren E."/>
            <person name="Clifton S."/>
            <person name="Fulton L."/>
            <person name="Fulton B."/>
            <person name="Courtney L."/>
            <person name="Fronick C."/>
            <person name="Harrison M."/>
            <person name="Strong C."/>
            <person name="Farmer C."/>
            <person name="Delahaunty K."/>
            <person name="Markovic C."/>
            <person name="Hall O."/>
            <person name="Minx P."/>
            <person name="Tomlinson C."/>
            <person name="Mitreva M."/>
            <person name="Nelson J."/>
            <person name="Hou S."/>
            <person name="Wollam A."/>
            <person name="Pepin K.H."/>
            <person name="Johnson M."/>
            <person name="Bhonagiri V."/>
            <person name="Nash W.E."/>
            <person name="Warren W."/>
            <person name="Chinwalla A."/>
            <person name="Mardis E.R."/>
            <person name="Wilson R.K."/>
        </authorList>
    </citation>
    <scope>NUCLEOTIDE SEQUENCE [LARGE SCALE GENOMIC DNA]</scope>
    <source>
        <strain evidence="2 3">F0319</strain>
    </source>
</reference>
<dbReference type="Proteomes" id="UP000003327">
    <property type="component" value="Unassembled WGS sequence"/>
</dbReference>
<keyword evidence="3" id="KW-1185">Reference proteome</keyword>
<organism evidence="2 3">
    <name type="scientific">Prevotella veroralis F0319</name>
    <dbReference type="NCBI Taxonomy" id="649761"/>
    <lineage>
        <taxon>Bacteria</taxon>
        <taxon>Pseudomonadati</taxon>
        <taxon>Bacteroidota</taxon>
        <taxon>Bacteroidia</taxon>
        <taxon>Bacteroidales</taxon>
        <taxon>Prevotellaceae</taxon>
        <taxon>Prevotella</taxon>
    </lineage>
</organism>
<dbReference type="STRING" id="649761.HMPREF0973_02032"/>
<protein>
    <submittedName>
        <fullName evidence="2">Uncharacterized protein</fullName>
    </submittedName>
</protein>
<proteinExistence type="predicted"/>
<name>C9MQZ8_9BACT</name>